<gene>
    <name evidence="2" type="ORF">GQ607_001553</name>
</gene>
<accession>A0A8H3WRW2</accession>
<comment type="caution">
    <text evidence="2">The sequence shown here is derived from an EMBL/GenBank/DDBJ whole genome shotgun (WGS) entry which is preliminary data.</text>
</comment>
<dbReference type="EMBL" id="WOWK01000004">
    <property type="protein sequence ID" value="KAF0331245.1"/>
    <property type="molecule type" value="Genomic_DNA"/>
</dbReference>
<name>A0A8H3WRW2_9PEZI</name>
<dbReference type="Proteomes" id="UP000434172">
    <property type="component" value="Unassembled WGS sequence"/>
</dbReference>
<dbReference type="OrthoDB" id="4849475at2759"/>
<feature type="region of interest" description="Disordered" evidence="1">
    <location>
        <begin position="423"/>
        <end position="456"/>
    </location>
</feature>
<organism evidence="2 3">
    <name type="scientific">Colletotrichum asianum</name>
    <dbReference type="NCBI Taxonomy" id="702518"/>
    <lineage>
        <taxon>Eukaryota</taxon>
        <taxon>Fungi</taxon>
        <taxon>Dikarya</taxon>
        <taxon>Ascomycota</taxon>
        <taxon>Pezizomycotina</taxon>
        <taxon>Sordariomycetes</taxon>
        <taxon>Hypocreomycetidae</taxon>
        <taxon>Glomerellales</taxon>
        <taxon>Glomerellaceae</taxon>
        <taxon>Colletotrichum</taxon>
        <taxon>Colletotrichum gloeosporioides species complex</taxon>
    </lineage>
</organism>
<keyword evidence="3" id="KW-1185">Reference proteome</keyword>
<reference evidence="2 3" key="1">
    <citation type="submission" date="2019-12" db="EMBL/GenBank/DDBJ databases">
        <title>A genome sequence resource for the geographically widespread anthracnose pathogen Colletotrichum asianum.</title>
        <authorList>
            <person name="Meng Y."/>
        </authorList>
    </citation>
    <scope>NUCLEOTIDE SEQUENCE [LARGE SCALE GENOMIC DNA]</scope>
    <source>
        <strain evidence="2 3">ICMP 18580</strain>
    </source>
</reference>
<evidence type="ECO:0000313" key="2">
    <source>
        <dbReference type="EMBL" id="KAF0331245.1"/>
    </source>
</evidence>
<evidence type="ECO:0000256" key="1">
    <source>
        <dbReference type="SAM" id="MobiDB-lite"/>
    </source>
</evidence>
<sequence length="456" mass="51524">MLSRLQGPAVSHTLYGIKLHVHFAQALLVIPINESKGFVWYATREESSRPVIWKRVQVEVTWQRFRPNLLGHFEIEDSAIDSLGKYLPFSRNLNCFLIWSLARLAMRHVRATKNSDSAQDECVLFCEELGQLLLETEPSLDDSSRPLDELLNDVSLTTKQLSPKQETDREGDDLFASSLPTIASGPQPFTKGQKRYDKIRALLIRWEEHTLSFGEVIGAREALESYNYEVEEFRIPKSEPLQSLKSKIRAYAADIKEKPNLNTLLIIWYYGHGGSWPDGENRLTLASHKEGGTCVRWSDVAKAILEVRTDVFTILDCCHAGASALSEDLLRPFIASNKDYVKWVLNGSGFENISWSGHENALAYAIADILDLHLHTMDLDTELLHRQAICRARDTYIPETHLTCTPGLLRMISGRQGPIMLHPLPNPLAPRGEKRARPLSSTDSDDEPPKTRARTS</sequence>
<proteinExistence type="predicted"/>
<protein>
    <submittedName>
        <fullName evidence="2">Peptidase s8</fullName>
    </submittedName>
</protein>
<evidence type="ECO:0000313" key="3">
    <source>
        <dbReference type="Proteomes" id="UP000434172"/>
    </source>
</evidence>
<dbReference type="AlphaFoldDB" id="A0A8H3WRW2"/>